<feature type="transmembrane region" description="Helical" evidence="1">
    <location>
        <begin position="45"/>
        <end position="65"/>
    </location>
</feature>
<gene>
    <name evidence="2" type="ORF">SAMN05192532_101570</name>
</gene>
<feature type="transmembrane region" description="Helical" evidence="1">
    <location>
        <begin position="110"/>
        <end position="128"/>
    </location>
</feature>
<dbReference type="RefSeq" id="WP_091657036.1">
    <property type="nucleotide sequence ID" value="NZ_FONT01000001.1"/>
</dbReference>
<dbReference type="OrthoDB" id="2971841at2"/>
<keyword evidence="1" id="KW-0472">Membrane</keyword>
<accession>A0A1I2A0B4</accession>
<keyword evidence="1" id="KW-1133">Transmembrane helix</keyword>
<evidence type="ECO:0000313" key="2">
    <source>
        <dbReference type="EMBL" id="SFE37276.1"/>
    </source>
</evidence>
<feature type="transmembrane region" description="Helical" evidence="1">
    <location>
        <begin position="6"/>
        <end position="24"/>
    </location>
</feature>
<evidence type="ECO:0000313" key="3">
    <source>
        <dbReference type="Proteomes" id="UP000199516"/>
    </source>
</evidence>
<protein>
    <submittedName>
        <fullName evidence="2">Uncharacterized protein</fullName>
    </submittedName>
</protein>
<sequence length="129" mass="15002">MWMYLINFGIHWLLALAFFLLIPFPFFIKGMEEESALFIKRIYKWIIHFAHVAIVGTLITGIIIMDTWLSWWTLIIILLWLIIGAFLGFTAKSLKASLTSHEKQPLLKHSTILSVAITVMFVIKFSGWF</sequence>
<dbReference type="AlphaFoldDB" id="A0A1I2A0B4"/>
<reference evidence="2 3" key="1">
    <citation type="submission" date="2016-10" db="EMBL/GenBank/DDBJ databases">
        <authorList>
            <person name="de Groot N.N."/>
        </authorList>
    </citation>
    <scope>NUCLEOTIDE SEQUENCE [LARGE SCALE GENOMIC DNA]</scope>
    <source>
        <strain evidence="2 3">DSM 23995</strain>
    </source>
</reference>
<feature type="transmembrane region" description="Helical" evidence="1">
    <location>
        <begin position="71"/>
        <end position="89"/>
    </location>
</feature>
<dbReference type="EMBL" id="FONT01000001">
    <property type="protein sequence ID" value="SFE37276.1"/>
    <property type="molecule type" value="Genomic_DNA"/>
</dbReference>
<organism evidence="2 3">
    <name type="scientific">Alteribacillus iranensis</name>
    <dbReference type="NCBI Taxonomy" id="930128"/>
    <lineage>
        <taxon>Bacteria</taxon>
        <taxon>Bacillati</taxon>
        <taxon>Bacillota</taxon>
        <taxon>Bacilli</taxon>
        <taxon>Bacillales</taxon>
        <taxon>Bacillaceae</taxon>
        <taxon>Alteribacillus</taxon>
    </lineage>
</organism>
<dbReference type="Proteomes" id="UP000199516">
    <property type="component" value="Unassembled WGS sequence"/>
</dbReference>
<name>A0A1I2A0B4_9BACI</name>
<evidence type="ECO:0000256" key="1">
    <source>
        <dbReference type="SAM" id="Phobius"/>
    </source>
</evidence>
<keyword evidence="3" id="KW-1185">Reference proteome</keyword>
<proteinExistence type="predicted"/>
<keyword evidence="1" id="KW-0812">Transmembrane</keyword>